<feature type="region of interest" description="Disordered" evidence="2">
    <location>
        <begin position="977"/>
        <end position="996"/>
    </location>
</feature>
<feature type="region of interest" description="Disordered" evidence="2">
    <location>
        <begin position="596"/>
        <end position="618"/>
    </location>
</feature>
<feature type="compositionally biased region" description="Polar residues" evidence="2">
    <location>
        <begin position="872"/>
        <end position="881"/>
    </location>
</feature>
<gene>
    <name evidence="3" type="primary">Contig12966.g13828</name>
    <name evidence="3" type="ORF">STYLEM_16954</name>
</gene>
<feature type="compositionally biased region" description="Low complexity" evidence="2">
    <location>
        <begin position="489"/>
        <end position="520"/>
    </location>
</feature>
<feature type="compositionally biased region" description="Low complexity" evidence="2">
    <location>
        <begin position="1224"/>
        <end position="1235"/>
    </location>
</feature>
<feature type="compositionally biased region" description="Polar residues" evidence="2">
    <location>
        <begin position="184"/>
        <end position="193"/>
    </location>
</feature>
<protein>
    <submittedName>
        <fullName evidence="3">Uncharacterized protein</fullName>
    </submittedName>
</protein>
<feature type="compositionally biased region" description="Basic and acidic residues" evidence="2">
    <location>
        <begin position="466"/>
        <end position="477"/>
    </location>
</feature>
<feature type="compositionally biased region" description="Basic and acidic residues" evidence="2">
    <location>
        <begin position="415"/>
        <end position="451"/>
    </location>
</feature>
<sequence>MDSSQNFLQQKNSKYDQPNLSQKSPVLNQTSQQYHLNQRFNYNQAQRNMDDMITPQGNQNGQQIYLQSQLILQQQQQLMKENNVQSQYMHQQQQQMSSQQTVDKNNGQIPQHQQQMEAQQLQYKQQMHLQNQQQSLQQQAIKQNQANTQNLEKVQVNNQISLPVSQNKSIIEKKISESRDNQKIEINQSSSGTQNQEKGQKKRQQKKNAKQSAPQPEEEQKISQDAIVDSDINEQVDQKKLKAQQDRSAANQKRKFAARFEKCMQDLKAMKQGQSINQFKPRFNYDLSDQICTIKKTEQEQQKSPEAYYNFQTQLRNNELQEQIKDWAREDEFFLQRQRMDVTLQATYQNYANLKQRQYLKVEQLEKQIMSQSEDLQKPDNKKTSHKNQDKSQSQQTQPIIQKKRQKVVSQSDNNLKETTKSILSHEQDEKQRTLDKEVPTEKKISTDRKKANSSQQQQQISSSDKIQDMIQKDHPQKQQQSSQKLNVQGSQNQKTTPQQQQNLNQANSQIQIQPLQQSSRGKKVMTYNPNDQKILPKESQQSLYDPQSIQASKEESIYLPTKTLNLKNQELTVSQSKNLSNHASQQLYQSNSNSIMDKSQGQSLQLQPPFSASNPQSSIIQTPHVLSSTSSQYIESANTNEKADAMAVDLHSHYSTERAISDKHSFTQPINTNRISQQRFTNSEDGSRQLLQNPVSLTDDDQNAGSSNVQYKHNNIRGVSNGSPKTHLAMRGSRQYMGHRNSLSKSSHKFDYEEIDEDNSISIGAEGSLTLQKSQEQTRQPNFDFQHHNIIQQQQSKLIDRQLPNPAIVNQFNQMQHQQQNQISQNSFDLQQQQQYQLRQQQQQTQQQQSIQSQQNQKQFQMPYPVHPYHTLSNTSGMSSQQQQTTHQQLTQQQQQQQLMAAQQQMSIQGFSGYYNKYQQQQILSQQQQQQKMQSMNLPQNLGSSQLNASQNVSNYSASSSMAQLSMQPPLLNNLSSSTFGKSNSQNFNAEQSHLSLQQAQNDVISSQFQMGSPSSVNLNSNSVSNNSSSDTINNFNNSPQLRPTAASASKTSIQLQQQVQNQKLPNISAQDMPPSINLQQQPPQQQYPGYQAHQNQQPTNMHQPYQQQPYGIGMESPNHAQRLTEQQQQMLQYRTQQNQQHQLLYQAQQQLFIKQHNLNPNQLPANFQQMFYSQMMQQQQQQLQMQRQQQSSATNLGQMQQPPQMGQNQHYMPNSQSNAYYMNQQMQQHQQQNSFTDNPLGSQKPLLSPFPKDKGGI</sequence>
<feature type="region of interest" description="Disordered" evidence="2">
    <location>
        <begin position="181"/>
        <end position="229"/>
    </location>
</feature>
<feature type="compositionally biased region" description="Low complexity" evidence="2">
    <location>
        <begin position="931"/>
        <end position="941"/>
    </location>
</feature>
<feature type="compositionally biased region" description="Polar residues" evidence="2">
    <location>
        <begin position="539"/>
        <end position="549"/>
    </location>
</feature>
<reference evidence="3 4" key="1">
    <citation type="submission" date="2014-06" db="EMBL/GenBank/DDBJ databases">
        <authorList>
            <person name="Swart Estienne"/>
        </authorList>
    </citation>
    <scope>NUCLEOTIDE SEQUENCE [LARGE SCALE GENOMIC DNA]</scope>
    <source>
        <strain evidence="3 4">130c</strain>
    </source>
</reference>
<feature type="compositionally biased region" description="Low complexity" evidence="2">
    <location>
        <begin position="1081"/>
        <end position="1099"/>
    </location>
</feature>
<feature type="compositionally biased region" description="Low complexity" evidence="2">
    <location>
        <begin position="85"/>
        <end position="100"/>
    </location>
</feature>
<accession>A0A078B0K8</accession>
<feature type="region of interest" description="Disordered" evidence="2">
    <location>
        <begin position="866"/>
        <end position="892"/>
    </location>
</feature>
<dbReference type="InParanoid" id="A0A078B0K8"/>
<evidence type="ECO:0000313" key="3">
    <source>
        <dbReference type="EMBL" id="CDW87841.1"/>
    </source>
</evidence>
<evidence type="ECO:0000256" key="1">
    <source>
        <dbReference type="SAM" id="Coils"/>
    </source>
</evidence>
<evidence type="ECO:0000256" key="2">
    <source>
        <dbReference type="SAM" id="MobiDB-lite"/>
    </source>
</evidence>
<feature type="compositionally biased region" description="Polar residues" evidence="2">
    <location>
        <begin position="1210"/>
        <end position="1223"/>
    </location>
</feature>
<feature type="compositionally biased region" description="Low complexity" evidence="2">
    <location>
        <begin position="108"/>
        <end position="122"/>
    </location>
</feature>
<evidence type="ECO:0000313" key="4">
    <source>
        <dbReference type="Proteomes" id="UP000039865"/>
    </source>
</evidence>
<feature type="compositionally biased region" description="Basic and acidic residues" evidence="2">
    <location>
        <begin position="375"/>
        <end position="390"/>
    </location>
</feature>
<feature type="region of interest" description="Disordered" evidence="2">
    <location>
        <begin position="1183"/>
        <end position="1259"/>
    </location>
</feature>
<feature type="region of interest" description="Disordered" evidence="2">
    <location>
        <begin position="83"/>
        <end position="122"/>
    </location>
</feature>
<dbReference type="AlphaFoldDB" id="A0A078B0K8"/>
<dbReference type="Proteomes" id="UP000039865">
    <property type="component" value="Unassembled WGS sequence"/>
</dbReference>
<feature type="compositionally biased region" description="Polar residues" evidence="2">
    <location>
        <begin position="391"/>
        <end position="400"/>
    </location>
</feature>
<proteinExistence type="predicted"/>
<feature type="compositionally biased region" description="Low complexity" evidence="2">
    <location>
        <begin position="1199"/>
        <end position="1209"/>
    </location>
</feature>
<feature type="region of interest" description="Disordered" evidence="2">
    <location>
        <begin position="1012"/>
        <end position="1099"/>
    </location>
</feature>
<feature type="region of interest" description="Disordered" evidence="2">
    <location>
        <begin position="931"/>
        <end position="950"/>
    </location>
</feature>
<feature type="compositionally biased region" description="Low complexity" evidence="2">
    <location>
        <begin position="1014"/>
        <end position="1040"/>
    </location>
</feature>
<feature type="compositionally biased region" description="Basic residues" evidence="2">
    <location>
        <begin position="200"/>
        <end position="209"/>
    </location>
</feature>
<feature type="compositionally biased region" description="Low complexity" evidence="2">
    <location>
        <begin position="454"/>
        <end position="465"/>
    </location>
</feature>
<feature type="region of interest" description="Disordered" evidence="2">
    <location>
        <begin position="371"/>
        <end position="549"/>
    </location>
</feature>
<keyword evidence="1" id="KW-0175">Coiled coil</keyword>
<feature type="compositionally biased region" description="Polar residues" evidence="2">
    <location>
        <begin position="478"/>
        <end position="488"/>
    </location>
</feature>
<feature type="compositionally biased region" description="Low complexity" evidence="2">
    <location>
        <begin position="882"/>
        <end position="892"/>
    </location>
</feature>
<feature type="region of interest" description="Disordered" evidence="2">
    <location>
        <begin position="1"/>
        <end position="23"/>
    </location>
</feature>
<feature type="compositionally biased region" description="Low complexity" evidence="2">
    <location>
        <begin position="1183"/>
        <end position="1192"/>
    </location>
</feature>
<keyword evidence="4" id="KW-1185">Reference proteome</keyword>
<dbReference type="EMBL" id="CCKQ01015983">
    <property type="protein sequence ID" value="CDW87841.1"/>
    <property type="molecule type" value="Genomic_DNA"/>
</dbReference>
<organism evidence="3 4">
    <name type="scientific">Stylonychia lemnae</name>
    <name type="common">Ciliate</name>
    <dbReference type="NCBI Taxonomy" id="5949"/>
    <lineage>
        <taxon>Eukaryota</taxon>
        <taxon>Sar</taxon>
        <taxon>Alveolata</taxon>
        <taxon>Ciliophora</taxon>
        <taxon>Intramacronucleata</taxon>
        <taxon>Spirotrichea</taxon>
        <taxon>Stichotrichia</taxon>
        <taxon>Sporadotrichida</taxon>
        <taxon>Oxytrichidae</taxon>
        <taxon>Stylonychinae</taxon>
        <taxon>Stylonychia</taxon>
    </lineage>
</organism>
<name>A0A078B0K8_STYLE</name>
<feature type="coiled-coil region" evidence="1">
    <location>
        <begin position="310"/>
        <end position="368"/>
    </location>
</feature>